<evidence type="ECO:0000256" key="3">
    <source>
        <dbReference type="ARBA" id="ARBA00022722"/>
    </source>
</evidence>
<dbReference type="Proteomes" id="UP000064921">
    <property type="component" value="Chromosome"/>
</dbReference>
<evidence type="ECO:0000256" key="8">
    <source>
        <dbReference type="SAM" id="MobiDB-lite"/>
    </source>
</evidence>
<reference evidence="10 11" key="1">
    <citation type="submission" date="2015-10" db="EMBL/GenBank/DDBJ databases">
        <title>The world's first case of liver abscess caused by Pannonibacter phragmitetus.</title>
        <authorList>
            <person name="Ming D."/>
            <person name="Wang M."/>
            <person name="Zhou Y."/>
            <person name="Jiang T."/>
            <person name="Hu S."/>
        </authorList>
    </citation>
    <scope>NUCLEOTIDE SEQUENCE [LARGE SCALE GENOMIC DNA]</scope>
    <source>
        <strain evidence="10 11">31801</strain>
    </source>
</reference>
<dbReference type="PANTHER" id="PTHR23355">
    <property type="entry name" value="RIBONUCLEASE"/>
    <property type="match status" value="1"/>
</dbReference>
<protein>
    <recommendedName>
        <fullName evidence="7">Ribonuclease R</fullName>
        <shortName evidence="7">RNase R</shortName>
        <ecNumber evidence="7">3.1.13.1</ecNumber>
    </recommendedName>
</protein>
<dbReference type="NCBIfam" id="TIGR02063">
    <property type="entry name" value="RNase_R"/>
    <property type="match status" value="1"/>
</dbReference>
<dbReference type="STRING" id="121719.APZ00_20075"/>
<comment type="similarity">
    <text evidence="7">Belongs to the RNR ribonuclease family. RNase R subfamily.</text>
</comment>
<dbReference type="GO" id="GO:0005829">
    <property type="term" value="C:cytosol"/>
    <property type="evidence" value="ECO:0007669"/>
    <property type="project" value="TreeGrafter"/>
</dbReference>
<evidence type="ECO:0000256" key="7">
    <source>
        <dbReference type="HAMAP-Rule" id="MF_01895"/>
    </source>
</evidence>
<dbReference type="Gene3D" id="2.40.50.140">
    <property type="entry name" value="Nucleic acid-binding proteins"/>
    <property type="match status" value="1"/>
</dbReference>
<evidence type="ECO:0000256" key="6">
    <source>
        <dbReference type="ARBA" id="ARBA00022884"/>
    </source>
</evidence>
<dbReference type="InterPro" id="IPR022966">
    <property type="entry name" value="RNase_II/R_CS"/>
</dbReference>
<evidence type="ECO:0000313" key="11">
    <source>
        <dbReference type="Proteomes" id="UP000064921"/>
    </source>
</evidence>
<dbReference type="PROSITE" id="PS01175">
    <property type="entry name" value="RIBONUCLEASE_II"/>
    <property type="match status" value="1"/>
</dbReference>
<keyword evidence="2 7" id="KW-0963">Cytoplasm</keyword>
<dbReference type="NCBIfam" id="TIGR00358">
    <property type="entry name" value="3_prime_RNase"/>
    <property type="match status" value="1"/>
</dbReference>
<dbReference type="EC" id="3.1.13.1" evidence="7"/>
<evidence type="ECO:0000259" key="9">
    <source>
        <dbReference type="PROSITE" id="PS50126"/>
    </source>
</evidence>
<comment type="subcellular location">
    <subcellularLocation>
        <location evidence="7">Cytoplasm</location>
    </subcellularLocation>
</comment>
<evidence type="ECO:0000256" key="1">
    <source>
        <dbReference type="ARBA" id="ARBA00001849"/>
    </source>
</evidence>
<dbReference type="Pfam" id="PF00773">
    <property type="entry name" value="RNB"/>
    <property type="match status" value="1"/>
</dbReference>
<dbReference type="GO" id="GO:0006402">
    <property type="term" value="P:mRNA catabolic process"/>
    <property type="evidence" value="ECO:0007669"/>
    <property type="project" value="TreeGrafter"/>
</dbReference>
<evidence type="ECO:0000256" key="2">
    <source>
        <dbReference type="ARBA" id="ARBA00022490"/>
    </source>
</evidence>
<feature type="domain" description="S1 motif" evidence="9">
    <location>
        <begin position="670"/>
        <end position="751"/>
    </location>
</feature>
<dbReference type="InterPro" id="IPR040476">
    <property type="entry name" value="CSD2"/>
</dbReference>
<dbReference type="InterPro" id="IPR050180">
    <property type="entry name" value="RNR_Ribonuclease"/>
</dbReference>
<dbReference type="PANTHER" id="PTHR23355:SF9">
    <property type="entry name" value="DIS3-LIKE EXONUCLEASE 2"/>
    <property type="match status" value="1"/>
</dbReference>
<dbReference type="InterPro" id="IPR012340">
    <property type="entry name" value="NA-bd_OB-fold"/>
</dbReference>
<keyword evidence="5 7" id="KW-0269">Exonuclease</keyword>
<dbReference type="CDD" id="cd04471">
    <property type="entry name" value="S1_RNase_R"/>
    <property type="match status" value="1"/>
</dbReference>
<dbReference type="RefSeq" id="WP_058899985.1">
    <property type="nucleotide sequence ID" value="NZ_CP013068.1"/>
</dbReference>
<evidence type="ECO:0000256" key="4">
    <source>
        <dbReference type="ARBA" id="ARBA00022801"/>
    </source>
</evidence>
<dbReference type="GO" id="GO:0008859">
    <property type="term" value="F:exoribonuclease II activity"/>
    <property type="evidence" value="ECO:0007669"/>
    <property type="project" value="UniProtKB-UniRule"/>
</dbReference>
<keyword evidence="4 7" id="KW-0378">Hydrolase</keyword>
<dbReference type="HAMAP" id="MF_01895">
    <property type="entry name" value="RNase_R"/>
    <property type="match status" value="1"/>
</dbReference>
<dbReference type="Pfam" id="PF17876">
    <property type="entry name" value="CSD2"/>
    <property type="match status" value="1"/>
</dbReference>
<dbReference type="GO" id="GO:0003723">
    <property type="term" value="F:RNA binding"/>
    <property type="evidence" value="ECO:0007669"/>
    <property type="project" value="UniProtKB-UniRule"/>
</dbReference>
<feature type="region of interest" description="Disordered" evidence="8">
    <location>
        <begin position="759"/>
        <end position="790"/>
    </location>
</feature>
<keyword evidence="3 7" id="KW-0540">Nuclease</keyword>
<dbReference type="AlphaFoldDB" id="A0A0U3NHA8"/>
<dbReference type="InterPro" id="IPR004476">
    <property type="entry name" value="RNase_II/RNase_R"/>
</dbReference>
<dbReference type="eggNOG" id="COG0557">
    <property type="taxonomic scope" value="Bacteria"/>
</dbReference>
<keyword evidence="6 7" id="KW-0694">RNA-binding</keyword>
<sequence>MTTKRTNGGGGASDQRPVRARKSAAKPGGRAAKPAKTPGAFPSREDILAFVAENPGKAGKREVARHFGIVGAARIQLKRILKDLAEEGVVEKRQKRLIRPGDLPPVFVVYLNARDAHGELLGEPVNWDEEAGAPPKVLVLTGRDTPRGATPGIGDRALVRLADLDPGPEAAHAARVLKLLERQQGAILGILRERAGHMPPYLEPIDRKQRELDIDTSDLKEAVDGDLVSVEITRIGRYGAPKARIVRRFGSLKSEMAVSEIALQSHGIPHVFPAAVELEAERAQPVTLGKREDWRKIPFITIDPADAKDHDDAVYAEADEDPANEGGHVVFVAIADVAHYVRPGTALDREAHLRGNSVYFPDRVIPMLPERISNDLCSLKEGVDRPSMAVRMVFDKTGRKIAHTFHRVLIRSAAKLSYSQAQAAIDGQTDDKTGPLLEPILKPLWAAYACLTLGRDAREPLDLDLPERKIKLKADGTVDYVFIPDRLDAHKLIEECMIQANVSAAETLEKRKVPLLYRIHDASSPEKLQSLKDFLSTLSMKLPSSGGLRPATFNGILAKVKDTPQAHLVNEVILRSQAQAEYAPENIGHFGLNLRRYAHFTSPIRRYADLIVHRGLIRALGFGSDGLPEEIDGKLAAIGAEVSAAERRAMLAERDTIDRLIALWMSERVGARFTGRIAGVVKSGMFIKLDDTGADGFIPASTIGHDYYRYDEASHALIGERTGETHQLGDKVEVELVEAAPFAGALRFALLSEGRITAKGARRKGGSSGPGGRSSPARKGGFTPGRRGKR</sequence>
<dbReference type="KEGG" id="pphr:APZ00_20075"/>
<dbReference type="InterPro" id="IPR003029">
    <property type="entry name" value="S1_domain"/>
</dbReference>
<comment type="catalytic activity">
    <reaction evidence="1 7">
        <text>Exonucleolytic cleavage in the 3'- to 5'-direction to yield nucleoside 5'-phosphates.</text>
        <dbReference type="EC" id="3.1.13.1"/>
    </reaction>
</comment>
<dbReference type="SMART" id="SM00955">
    <property type="entry name" value="RNB"/>
    <property type="match status" value="1"/>
</dbReference>
<proteinExistence type="inferred from homology"/>
<dbReference type="EMBL" id="CP013068">
    <property type="protein sequence ID" value="ALV29056.1"/>
    <property type="molecule type" value="Genomic_DNA"/>
</dbReference>
<keyword evidence="11" id="KW-1185">Reference proteome</keyword>
<feature type="region of interest" description="Disordered" evidence="8">
    <location>
        <begin position="1"/>
        <end position="41"/>
    </location>
</feature>
<organism evidence="10 11">
    <name type="scientific">Pannonibacter phragmitetus</name>
    <dbReference type="NCBI Taxonomy" id="121719"/>
    <lineage>
        <taxon>Bacteria</taxon>
        <taxon>Pseudomonadati</taxon>
        <taxon>Pseudomonadota</taxon>
        <taxon>Alphaproteobacteria</taxon>
        <taxon>Hyphomicrobiales</taxon>
        <taxon>Stappiaceae</taxon>
        <taxon>Pannonibacter</taxon>
    </lineage>
</organism>
<comment type="function">
    <text evidence="7">3'-5' exoribonuclease that releases 5'-nucleoside monophosphates and is involved in maturation of structured RNAs.</text>
</comment>
<dbReference type="SMART" id="SM00316">
    <property type="entry name" value="S1"/>
    <property type="match status" value="1"/>
</dbReference>
<evidence type="ECO:0000313" key="10">
    <source>
        <dbReference type="EMBL" id="ALV29056.1"/>
    </source>
</evidence>
<dbReference type="PROSITE" id="PS50126">
    <property type="entry name" value="S1"/>
    <property type="match status" value="1"/>
</dbReference>
<evidence type="ECO:0000256" key="5">
    <source>
        <dbReference type="ARBA" id="ARBA00022839"/>
    </source>
</evidence>
<dbReference type="SUPFAM" id="SSF50249">
    <property type="entry name" value="Nucleic acid-binding proteins"/>
    <property type="match status" value="3"/>
</dbReference>
<accession>A0A0U3NHA8</accession>
<dbReference type="InterPro" id="IPR011805">
    <property type="entry name" value="RNase_R"/>
</dbReference>
<gene>
    <name evidence="7" type="primary">rnr</name>
    <name evidence="10" type="ORF">APZ00_20075</name>
</gene>
<name>A0A0U3NHA8_9HYPH</name>
<dbReference type="InterPro" id="IPR001900">
    <property type="entry name" value="RNase_II/R"/>
</dbReference>
<feature type="compositionally biased region" description="Low complexity" evidence="8">
    <location>
        <begin position="25"/>
        <end position="40"/>
    </location>
</feature>
<dbReference type="Pfam" id="PF00575">
    <property type="entry name" value="S1"/>
    <property type="match status" value="1"/>
</dbReference>